<evidence type="ECO:0000256" key="4">
    <source>
        <dbReference type="ARBA" id="ARBA00023014"/>
    </source>
</evidence>
<dbReference type="EC" id="1.17.7.4" evidence="5"/>
<feature type="binding site" evidence="5">
    <location>
        <position position="214"/>
    </location>
    <ligand>
        <name>(2E)-4-hydroxy-3-methylbut-2-enyl diphosphate</name>
        <dbReference type="ChEBI" id="CHEBI:128753"/>
    </ligand>
</feature>
<feature type="binding site" evidence="5">
    <location>
        <position position="10"/>
    </location>
    <ligand>
        <name>[4Fe-4S] cluster</name>
        <dbReference type="ChEBI" id="CHEBI:49883"/>
    </ligand>
</feature>
<keyword evidence="3 5" id="KW-0408">Iron</keyword>
<dbReference type="CDD" id="cd05687">
    <property type="entry name" value="S1_RPS1_repeat_ec1_hs1"/>
    <property type="match status" value="1"/>
</dbReference>
<keyword evidence="9" id="KW-1185">Reference proteome</keyword>
<dbReference type="EMBL" id="JANPWE010000004">
    <property type="protein sequence ID" value="MCR6545867.1"/>
    <property type="molecule type" value="Genomic_DNA"/>
</dbReference>
<dbReference type="CDD" id="cd05688">
    <property type="entry name" value="S1_RPS1_repeat_ec3"/>
    <property type="match status" value="1"/>
</dbReference>
<feature type="binding site" evidence="5">
    <location>
        <position position="216"/>
    </location>
    <ligand>
        <name>(2E)-4-hydroxy-3-methylbut-2-enyl diphosphate</name>
        <dbReference type="ChEBI" id="CHEBI:128753"/>
    </ligand>
</feature>
<feature type="compositionally biased region" description="Basic and acidic residues" evidence="6">
    <location>
        <begin position="689"/>
        <end position="700"/>
    </location>
</feature>
<feature type="domain" description="S1 motif" evidence="7">
    <location>
        <begin position="513"/>
        <end position="581"/>
    </location>
</feature>
<evidence type="ECO:0000313" key="8">
    <source>
        <dbReference type="EMBL" id="MCR6545867.1"/>
    </source>
</evidence>
<feature type="region of interest" description="Disordered" evidence="6">
    <location>
        <begin position="276"/>
        <end position="328"/>
    </location>
</feature>
<keyword evidence="5 8" id="KW-0560">Oxidoreductase</keyword>
<evidence type="ECO:0000256" key="6">
    <source>
        <dbReference type="SAM" id="MobiDB-lite"/>
    </source>
</evidence>
<keyword evidence="8" id="KW-0689">Ribosomal protein</keyword>
<feature type="binding site" evidence="5">
    <location>
        <position position="216"/>
    </location>
    <ligand>
        <name>dimethylallyl diphosphate</name>
        <dbReference type="ChEBI" id="CHEBI:57623"/>
    </ligand>
</feature>
<feature type="active site" description="Proton donor" evidence="5">
    <location>
        <position position="122"/>
    </location>
</feature>
<comment type="catalytic activity">
    <reaction evidence="5">
        <text>dimethylallyl diphosphate + 2 oxidized [2Fe-2S]-[ferredoxin] + H2O = (2E)-4-hydroxy-3-methylbut-2-enyl diphosphate + 2 reduced [2Fe-2S]-[ferredoxin] + 2 H(+)</text>
        <dbReference type="Rhea" id="RHEA:24825"/>
        <dbReference type="Rhea" id="RHEA-COMP:10000"/>
        <dbReference type="Rhea" id="RHEA-COMP:10001"/>
        <dbReference type="ChEBI" id="CHEBI:15377"/>
        <dbReference type="ChEBI" id="CHEBI:15378"/>
        <dbReference type="ChEBI" id="CHEBI:33737"/>
        <dbReference type="ChEBI" id="CHEBI:33738"/>
        <dbReference type="ChEBI" id="CHEBI:57623"/>
        <dbReference type="ChEBI" id="CHEBI:128753"/>
        <dbReference type="EC" id="1.17.7.4"/>
    </reaction>
</comment>
<organism evidence="8 9">
    <name type="scientific">Dehalobacterium formicoaceticum</name>
    <dbReference type="NCBI Taxonomy" id="51515"/>
    <lineage>
        <taxon>Bacteria</taxon>
        <taxon>Bacillati</taxon>
        <taxon>Bacillota</taxon>
        <taxon>Clostridia</taxon>
        <taxon>Eubacteriales</taxon>
        <taxon>Peptococcaceae</taxon>
        <taxon>Dehalobacterium</taxon>
    </lineage>
</organism>
<comment type="cofactor">
    <cofactor evidence="5">
        <name>[4Fe-4S] cluster</name>
        <dbReference type="ChEBI" id="CHEBI:49883"/>
    </cofactor>
    <text evidence="5">Binds 1 [4Fe-4S] cluster per subunit.</text>
</comment>
<dbReference type="PANTHER" id="PTHR30426">
    <property type="entry name" value="4-HYDROXY-3-METHYLBUT-2-ENYL DIPHOSPHATE REDUCTASE"/>
    <property type="match status" value="1"/>
</dbReference>
<dbReference type="InterPro" id="IPR003451">
    <property type="entry name" value="LytB/IspH"/>
</dbReference>
<dbReference type="PRINTS" id="PR00681">
    <property type="entry name" value="RIBOSOMALS1"/>
</dbReference>
<dbReference type="NCBIfam" id="TIGR00216">
    <property type="entry name" value="ispH_lytB"/>
    <property type="match status" value="1"/>
</dbReference>
<comment type="catalytic activity">
    <reaction evidence="5">
        <text>isopentenyl diphosphate + 2 oxidized [2Fe-2S]-[ferredoxin] + H2O = (2E)-4-hydroxy-3-methylbut-2-enyl diphosphate + 2 reduced [2Fe-2S]-[ferredoxin] + 2 H(+)</text>
        <dbReference type="Rhea" id="RHEA:24488"/>
        <dbReference type="Rhea" id="RHEA-COMP:10000"/>
        <dbReference type="Rhea" id="RHEA-COMP:10001"/>
        <dbReference type="ChEBI" id="CHEBI:15377"/>
        <dbReference type="ChEBI" id="CHEBI:15378"/>
        <dbReference type="ChEBI" id="CHEBI:33737"/>
        <dbReference type="ChEBI" id="CHEBI:33738"/>
        <dbReference type="ChEBI" id="CHEBI:128753"/>
        <dbReference type="ChEBI" id="CHEBI:128769"/>
        <dbReference type="EC" id="1.17.7.4"/>
    </reaction>
</comment>
<sequence>MVMAKNAGFCFGVKRALQFAEEAVESYGMVCSLGPLIHNPQEVERLKQKGIVAVDDLNLVTGSRAIIRSHGVSPEIFSQAEKLNISLIDATCPFVKRAQLYAKDLAENGYRVVVVGDRNHPEVEGIVGWSNQKACVVENAEEAGKILLGDKVGVIAQTTQQVHNFQQVAEVLKNKNPHLVIHNTICLATAERQKATEKLAQEVDLVLVVGGLNSANTQKLARIARETGTPAFLVEKAQDIDFEWLKGKDQVGITAGASTPDWIIKEVLQRMMEFTDQEEQRTEENATENLEETVKESNEEVTEENVSVQTEEETPAPEAPSGDASFADSFDTGIKQVRRGERVSGVIVQVRDSEVLVDVGGKSEGVIPRSELTAFEAENIHEALKVGDQIEVVVLKKENDEGHPVLSKRRVDQEKNWEKLIDAMESGEYVTGKITEVVKGGLLADVGVRGFIPASLVELGYVEDLKPYVGRELTLKVLECDRNTNKLVLSAKAVLQEESAKKKAETWEKISEGQTVHGIVRRLTSFGAFIDIGGIDGLLHVSEMAWYRVSHPSDVLKENDELDVLILGIDRENEKISLGLKQLLANPWDQVDVNYPVGTIVDAKVVRTAPFGAFVQVEPGVEGLVHISQLAHHRVGKTEDVVSPGDEVQVKVLSVDKEGKRISLSIKEALDLPVEETKPVEEVPEETEMDTHQDASEERFGVTIGDLIGKDLTKDQE</sequence>
<dbReference type="PROSITE" id="PS50126">
    <property type="entry name" value="S1"/>
    <property type="match status" value="4"/>
</dbReference>
<feature type="binding site" evidence="5">
    <location>
        <position position="258"/>
    </location>
    <ligand>
        <name>isopentenyl diphosphate</name>
        <dbReference type="ChEBI" id="CHEBI:128769"/>
    </ligand>
</feature>
<feature type="binding site" evidence="5">
    <location>
        <position position="214"/>
    </location>
    <ligand>
        <name>isopentenyl diphosphate</name>
        <dbReference type="ChEBI" id="CHEBI:128769"/>
    </ligand>
</feature>
<evidence type="ECO:0000256" key="3">
    <source>
        <dbReference type="ARBA" id="ARBA00023004"/>
    </source>
</evidence>
<feature type="binding site" evidence="5">
    <location>
        <position position="38"/>
    </location>
    <ligand>
        <name>(2E)-4-hydroxy-3-methylbut-2-enyl diphosphate</name>
        <dbReference type="ChEBI" id="CHEBI:128753"/>
    </ligand>
</feature>
<gene>
    <name evidence="5" type="primary">ispH</name>
    <name evidence="8" type="ORF">NVS47_10150</name>
</gene>
<dbReference type="Proteomes" id="UP001524944">
    <property type="component" value="Unassembled WGS sequence"/>
</dbReference>
<dbReference type="GO" id="GO:0005840">
    <property type="term" value="C:ribosome"/>
    <property type="evidence" value="ECO:0007669"/>
    <property type="project" value="UniProtKB-KW"/>
</dbReference>
<feature type="binding site" evidence="5">
    <location>
        <position position="258"/>
    </location>
    <ligand>
        <name>(2E)-4-hydroxy-3-methylbut-2-enyl diphosphate</name>
        <dbReference type="ChEBI" id="CHEBI:128753"/>
    </ligand>
</feature>
<keyword evidence="4 5" id="KW-0411">Iron-sulfur</keyword>
<evidence type="ECO:0000256" key="1">
    <source>
        <dbReference type="ARBA" id="ARBA00022485"/>
    </source>
</evidence>
<keyword evidence="5" id="KW-0414">Isoprene biosynthesis</keyword>
<protein>
    <recommendedName>
        <fullName evidence="5">4-hydroxy-3-methylbut-2-enyl diphosphate reductase</fullName>
        <shortName evidence="5">HMBPP reductase</shortName>
        <ecNumber evidence="5">1.17.7.4</ecNumber>
    </recommendedName>
</protein>
<comment type="caution">
    <text evidence="8">The sequence shown here is derived from an EMBL/GenBank/DDBJ whole genome shotgun (WGS) entry which is preliminary data.</text>
</comment>
<feature type="compositionally biased region" description="Basic and acidic residues" evidence="6">
    <location>
        <begin position="708"/>
        <end position="717"/>
    </location>
</feature>
<comment type="caution">
    <text evidence="5">Lacks conserved residue(s) required for the propagation of feature annotation.</text>
</comment>
<evidence type="ECO:0000313" key="9">
    <source>
        <dbReference type="Proteomes" id="UP001524944"/>
    </source>
</evidence>
<dbReference type="NCBIfam" id="NF002187">
    <property type="entry name" value="PRK01045.1-1"/>
    <property type="match status" value="1"/>
</dbReference>
<dbReference type="NCBIfam" id="NF000907">
    <property type="entry name" value="PRK00087.1"/>
    <property type="match status" value="1"/>
</dbReference>
<keyword evidence="2 5" id="KW-0479">Metal-binding</keyword>
<comment type="similarity">
    <text evidence="5">Belongs to the IspH family.</text>
</comment>
<proteinExistence type="inferred from homology"/>
<dbReference type="Gene3D" id="3.40.50.11270">
    <property type="match status" value="1"/>
</dbReference>
<feature type="binding site" evidence="5">
    <location>
        <position position="120"/>
    </location>
    <ligand>
        <name>dimethylallyl diphosphate</name>
        <dbReference type="ChEBI" id="CHEBI:57623"/>
    </ligand>
</feature>
<feature type="domain" description="S1 motif" evidence="7">
    <location>
        <begin position="340"/>
        <end position="409"/>
    </location>
</feature>
<feature type="binding site" evidence="5">
    <location>
        <position position="92"/>
    </location>
    <ligand>
        <name>[4Fe-4S] cluster</name>
        <dbReference type="ChEBI" id="CHEBI:49883"/>
    </ligand>
</feature>
<dbReference type="Gene3D" id="3.40.1010.20">
    <property type="entry name" value="4-hydroxy-3-methylbut-2-enyl diphosphate reductase, catalytic domain"/>
    <property type="match status" value="2"/>
</dbReference>
<feature type="binding site" evidence="5">
    <location>
        <position position="120"/>
    </location>
    <ligand>
        <name>isopentenyl diphosphate</name>
        <dbReference type="ChEBI" id="CHEBI:128769"/>
    </ligand>
</feature>
<feature type="binding site" evidence="5">
    <location>
        <position position="214"/>
    </location>
    <ligand>
        <name>dimethylallyl diphosphate</name>
        <dbReference type="ChEBI" id="CHEBI:57623"/>
    </ligand>
</feature>
<dbReference type="SMART" id="SM00316">
    <property type="entry name" value="S1"/>
    <property type="match status" value="4"/>
</dbReference>
<feature type="binding site" evidence="5">
    <location>
        <position position="186"/>
    </location>
    <ligand>
        <name>[4Fe-4S] cluster</name>
        <dbReference type="ChEBI" id="CHEBI:49883"/>
    </ligand>
</feature>
<dbReference type="RefSeq" id="WP_257913386.1">
    <property type="nucleotide sequence ID" value="NZ_JANPWE010000004.1"/>
</dbReference>
<dbReference type="InterPro" id="IPR012340">
    <property type="entry name" value="NA-bd_OB-fold"/>
</dbReference>
<feature type="binding site" evidence="5">
    <location>
        <position position="38"/>
    </location>
    <ligand>
        <name>isopentenyl diphosphate</name>
        <dbReference type="ChEBI" id="CHEBI:128769"/>
    </ligand>
</feature>
<feature type="binding site" evidence="5">
    <location>
        <position position="216"/>
    </location>
    <ligand>
        <name>isopentenyl diphosphate</name>
        <dbReference type="ChEBI" id="CHEBI:128769"/>
    </ligand>
</feature>
<evidence type="ECO:0000259" key="7">
    <source>
        <dbReference type="PROSITE" id="PS50126"/>
    </source>
</evidence>
<dbReference type="Gene3D" id="2.40.50.140">
    <property type="entry name" value="Nucleic acid-binding proteins"/>
    <property type="match status" value="4"/>
</dbReference>
<evidence type="ECO:0000256" key="2">
    <source>
        <dbReference type="ARBA" id="ARBA00022723"/>
    </source>
</evidence>
<feature type="domain" description="S1 motif" evidence="7">
    <location>
        <begin position="598"/>
        <end position="667"/>
    </location>
</feature>
<dbReference type="NCBIfam" id="NF005208">
    <property type="entry name" value="PRK06676.1"/>
    <property type="match status" value="1"/>
</dbReference>
<feature type="binding site" evidence="5">
    <location>
        <position position="38"/>
    </location>
    <ligand>
        <name>dimethylallyl diphosphate</name>
        <dbReference type="ChEBI" id="CHEBI:57623"/>
    </ligand>
</feature>
<comment type="pathway">
    <text evidence="5">Isoprenoid biosynthesis; isopentenyl diphosphate biosynthesis via DXP pathway; isopentenyl diphosphate from 1-deoxy-D-xylulose 5-phosphate: step 6/6.</text>
</comment>
<dbReference type="CDD" id="cd04465">
    <property type="entry name" value="S1_RPS1_repeat_ec2_hs2"/>
    <property type="match status" value="1"/>
</dbReference>
<dbReference type="Pfam" id="PF02401">
    <property type="entry name" value="LYTB"/>
    <property type="match status" value="1"/>
</dbReference>
<feature type="binding site" evidence="5">
    <location>
        <position position="70"/>
    </location>
    <ligand>
        <name>isopentenyl diphosphate</name>
        <dbReference type="ChEBI" id="CHEBI:128769"/>
    </ligand>
</feature>
<dbReference type="SUPFAM" id="SSF50249">
    <property type="entry name" value="Nucleic acid-binding proteins"/>
    <property type="match status" value="4"/>
</dbReference>
<feature type="domain" description="S1 motif" evidence="7">
    <location>
        <begin position="427"/>
        <end position="492"/>
    </location>
</feature>
<feature type="binding site" evidence="5">
    <location>
        <position position="70"/>
    </location>
    <ligand>
        <name>dimethylallyl diphosphate</name>
        <dbReference type="ChEBI" id="CHEBI:57623"/>
    </ligand>
</feature>
<keyword evidence="1 5" id="KW-0004">4Fe-4S</keyword>
<reference evidence="8 9" key="1">
    <citation type="submission" date="2022-08" db="EMBL/GenBank/DDBJ databases">
        <title>Proteogenomics of the novel Dehalobacterium formicoaceticum strain EZ94 highlights a key role of methyltransferases during anaerobic dichloromethane degradation.</title>
        <authorList>
            <person name="Wasmund K."/>
        </authorList>
    </citation>
    <scope>NUCLEOTIDE SEQUENCE [LARGE SCALE GENOMIC DNA]</scope>
    <source>
        <strain evidence="8 9">EZ94</strain>
    </source>
</reference>
<dbReference type="CDD" id="cd13944">
    <property type="entry name" value="lytB_ispH"/>
    <property type="match status" value="1"/>
</dbReference>
<feature type="binding site" evidence="5">
    <location>
        <position position="70"/>
    </location>
    <ligand>
        <name>(2E)-4-hydroxy-3-methylbut-2-enyl diphosphate</name>
        <dbReference type="ChEBI" id="CHEBI:128753"/>
    </ligand>
</feature>
<dbReference type="InterPro" id="IPR035104">
    <property type="entry name" value="Ribosomal_protein_S1-like"/>
</dbReference>
<dbReference type="PANTHER" id="PTHR30426:SF0">
    <property type="entry name" value="4-HYDROXY-3-METHYLBUT-2-ENYL DIPHOSPHATE REDUCTASE"/>
    <property type="match status" value="1"/>
</dbReference>
<name>A0ABT1Y4R3_9FIRM</name>
<accession>A0ABT1Y4R3</accession>
<evidence type="ECO:0000256" key="5">
    <source>
        <dbReference type="HAMAP-Rule" id="MF_00191"/>
    </source>
</evidence>
<dbReference type="GO" id="GO:0051745">
    <property type="term" value="F:4-hydroxy-3-methylbut-2-enyl diphosphate reductase activity"/>
    <property type="evidence" value="ECO:0007669"/>
    <property type="project" value="UniProtKB-EC"/>
</dbReference>
<comment type="function">
    <text evidence="5">Catalyzes the conversion of 1-hydroxy-2-methyl-2-(E)-butenyl 4-diphosphate (HMBPP) into a mixture of isopentenyl diphosphate (IPP) and dimethylallyl diphosphate (DMAPP). Acts in the terminal step of the DOXP/MEP pathway for isoprenoid precursor biosynthesis.</text>
</comment>
<dbReference type="Pfam" id="PF00575">
    <property type="entry name" value="S1"/>
    <property type="match status" value="4"/>
</dbReference>
<feature type="region of interest" description="Disordered" evidence="6">
    <location>
        <begin position="676"/>
        <end position="717"/>
    </location>
</feature>
<feature type="binding site" evidence="5">
    <location>
        <position position="120"/>
    </location>
    <ligand>
        <name>(2E)-4-hydroxy-3-methylbut-2-enyl diphosphate</name>
        <dbReference type="ChEBI" id="CHEBI:128753"/>
    </ligand>
</feature>
<feature type="binding site" evidence="5">
    <location>
        <position position="158"/>
    </location>
    <ligand>
        <name>(2E)-4-hydroxy-3-methylbut-2-enyl diphosphate</name>
        <dbReference type="ChEBI" id="CHEBI:128753"/>
    </ligand>
</feature>
<feature type="binding site" evidence="5">
    <location>
        <position position="258"/>
    </location>
    <ligand>
        <name>dimethylallyl diphosphate</name>
        <dbReference type="ChEBI" id="CHEBI:57623"/>
    </ligand>
</feature>
<dbReference type="InterPro" id="IPR003029">
    <property type="entry name" value="S1_domain"/>
</dbReference>
<dbReference type="HAMAP" id="MF_00191">
    <property type="entry name" value="IspH"/>
    <property type="match status" value="1"/>
</dbReference>
<keyword evidence="8" id="KW-0687">Ribonucleoprotein</keyword>
<comment type="pathway">
    <text evidence="5">Isoprenoid biosynthesis; dimethylallyl diphosphate biosynthesis; dimethylallyl diphosphate from (2E)-4-hydroxy-3-methylbutenyl diphosphate: step 1/1.</text>
</comment>